<evidence type="ECO:0000313" key="2">
    <source>
        <dbReference type="Proteomes" id="UP000256686"/>
    </source>
</evidence>
<dbReference type="Proteomes" id="UP000256686">
    <property type="component" value="Unassembled WGS sequence"/>
</dbReference>
<dbReference type="AlphaFoldDB" id="A0A3D9CBF5"/>
<organism evidence="1 2">
    <name type="scientific">Chryseobacterium pennae</name>
    <dbReference type="NCBI Taxonomy" id="2258962"/>
    <lineage>
        <taxon>Bacteria</taxon>
        <taxon>Pseudomonadati</taxon>
        <taxon>Bacteroidota</taxon>
        <taxon>Flavobacteriia</taxon>
        <taxon>Flavobacteriales</taxon>
        <taxon>Weeksellaceae</taxon>
        <taxon>Chryseobacterium group</taxon>
        <taxon>Chryseobacterium</taxon>
    </lineage>
</organism>
<sequence>MEDEGITILDIRKLINILSDKLKKLDDKKVVKLEDDLYWNILDGELYNPYDEPAQLTMGSLTEDWEFLQKVLNREREIIDYDLYKLASILKFLGKKGMITKK</sequence>
<protein>
    <submittedName>
        <fullName evidence="1">Uncharacterized protein</fullName>
    </submittedName>
</protein>
<dbReference type="EMBL" id="QNVT01000006">
    <property type="protein sequence ID" value="REC62926.1"/>
    <property type="molecule type" value="Genomic_DNA"/>
</dbReference>
<reference evidence="2" key="1">
    <citation type="submission" date="2018-06" db="EMBL/GenBank/DDBJ databases">
        <authorList>
            <person name="Lum Nde A."/>
            <person name="Hugo C."/>
        </authorList>
    </citation>
    <scope>NUCLEOTIDE SEQUENCE [LARGE SCALE GENOMIC DNA]</scope>
    <source>
        <strain evidence="2">1_F178</strain>
    </source>
</reference>
<keyword evidence="2" id="KW-1185">Reference proteome</keyword>
<comment type="caution">
    <text evidence="1">The sequence shown here is derived from an EMBL/GenBank/DDBJ whole genome shotgun (WGS) entry which is preliminary data.</text>
</comment>
<gene>
    <name evidence="1" type="ORF">DRF65_08915</name>
</gene>
<accession>A0A3D9CBF5</accession>
<dbReference type="RefSeq" id="WP_115970414.1">
    <property type="nucleotide sequence ID" value="NZ_QNVT01000006.1"/>
</dbReference>
<evidence type="ECO:0000313" key="1">
    <source>
        <dbReference type="EMBL" id="REC62926.1"/>
    </source>
</evidence>
<name>A0A3D9CBF5_9FLAO</name>
<proteinExistence type="predicted"/>